<dbReference type="InterPro" id="IPR009057">
    <property type="entry name" value="Homeodomain-like_sf"/>
</dbReference>
<dbReference type="PROSITE" id="PS01081">
    <property type="entry name" value="HTH_TETR_1"/>
    <property type="match status" value="1"/>
</dbReference>
<proteinExistence type="predicted"/>
<evidence type="ECO:0000256" key="2">
    <source>
        <dbReference type="PROSITE-ProRule" id="PRU00335"/>
    </source>
</evidence>
<dbReference type="EMBL" id="BAAAHP010000331">
    <property type="protein sequence ID" value="GAA0908880.1"/>
    <property type="molecule type" value="Genomic_DNA"/>
</dbReference>
<name>A0ABP3YWC8_9PSEU</name>
<evidence type="ECO:0000256" key="1">
    <source>
        <dbReference type="ARBA" id="ARBA00023125"/>
    </source>
</evidence>
<reference evidence="6" key="1">
    <citation type="journal article" date="2019" name="Int. J. Syst. Evol. Microbiol.">
        <title>The Global Catalogue of Microorganisms (GCM) 10K type strain sequencing project: providing services to taxonomists for standard genome sequencing and annotation.</title>
        <authorList>
            <consortium name="The Broad Institute Genomics Platform"/>
            <consortium name="The Broad Institute Genome Sequencing Center for Infectious Disease"/>
            <person name="Wu L."/>
            <person name="Ma J."/>
        </authorList>
    </citation>
    <scope>NUCLEOTIDE SEQUENCE [LARGE SCALE GENOMIC DNA]</scope>
    <source>
        <strain evidence="6">JCM 11117</strain>
    </source>
</reference>
<accession>A0ABP3YWC8</accession>
<comment type="caution">
    <text evidence="5">The sequence shown here is derived from an EMBL/GenBank/DDBJ whole genome shotgun (WGS) entry which is preliminary data.</text>
</comment>
<gene>
    <name evidence="5" type="ORF">GCM10009559_78520</name>
</gene>
<dbReference type="InterPro" id="IPR023772">
    <property type="entry name" value="DNA-bd_HTH_TetR-type_CS"/>
</dbReference>
<organism evidence="5 6">
    <name type="scientific">Pseudonocardia zijingensis</name>
    <dbReference type="NCBI Taxonomy" id="153376"/>
    <lineage>
        <taxon>Bacteria</taxon>
        <taxon>Bacillati</taxon>
        <taxon>Actinomycetota</taxon>
        <taxon>Actinomycetes</taxon>
        <taxon>Pseudonocardiales</taxon>
        <taxon>Pseudonocardiaceae</taxon>
        <taxon>Pseudonocardia</taxon>
    </lineage>
</organism>
<sequence length="237" mass="25754">MTMAMRTMASKYNERSNKYNERGNTKDGAMVRGDKRSAVVDGALTVFARDGYTRASMDAIAAEAGVSTRTVYNHFTDKAELFSAVIQHSAARVADAQIAIIERYLHRVVDLEADLVEFGIAFAGPVREEHGAHFALVRQVNAEVGHIPQEAIDAWQEIGPARVRRALGERLRELAGRGLLRIDQPDRAALQLMRLIAADNPSYRGAVPTDEEIAVTVAAGVHLFLFGVATRPSAAGG</sequence>
<keyword evidence="1 2" id="KW-0238">DNA-binding</keyword>
<keyword evidence="6" id="KW-1185">Reference proteome</keyword>
<dbReference type="SUPFAM" id="SSF46689">
    <property type="entry name" value="Homeodomain-like"/>
    <property type="match status" value="1"/>
</dbReference>
<dbReference type="Pfam" id="PF14246">
    <property type="entry name" value="TetR_C_7"/>
    <property type="match status" value="1"/>
</dbReference>
<dbReference type="PANTHER" id="PTHR30055:SF146">
    <property type="entry name" value="HTH-TYPE TRANSCRIPTIONAL DUAL REGULATOR CECR"/>
    <property type="match status" value="1"/>
</dbReference>
<dbReference type="InterPro" id="IPR050109">
    <property type="entry name" value="HTH-type_TetR-like_transc_reg"/>
</dbReference>
<evidence type="ECO:0000313" key="5">
    <source>
        <dbReference type="EMBL" id="GAA0908880.1"/>
    </source>
</evidence>
<evidence type="ECO:0000313" key="6">
    <source>
        <dbReference type="Proteomes" id="UP001499967"/>
    </source>
</evidence>
<feature type="region of interest" description="Disordered" evidence="3">
    <location>
        <begin position="1"/>
        <end position="28"/>
    </location>
</feature>
<dbReference type="PROSITE" id="PS50977">
    <property type="entry name" value="HTH_TETR_2"/>
    <property type="match status" value="1"/>
</dbReference>
<dbReference type="InterPro" id="IPR001647">
    <property type="entry name" value="HTH_TetR"/>
</dbReference>
<evidence type="ECO:0000256" key="3">
    <source>
        <dbReference type="SAM" id="MobiDB-lite"/>
    </source>
</evidence>
<dbReference type="Pfam" id="PF00440">
    <property type="entry name" value="TetR_N"/>
    <property type="match status" value="1"/>
</dbReference>
<protein>
    <submittedName>
        <fullName evidence="5">TetR/AcrR family transcriptional regulator</fullName>
    </submittedName>
</protein>
<evidence type="ECO:0000259" key="4">
    <source>
        <dbReference type="PROSITE" id="PS50977"/>
    </source>
</evidence>
<dbReference type="InterPro" id="IPR039536">
    <property type="entry name" value="TetR_C_Proteobacteria"/>
</dbReference>
<dbReference type="PRINTS" id="PR00455">
    <property type="entry name" value="HTHTETR"/>
</dbReference>
<dbReference type="Proteomes" id="UP001499967">
    <property type="component" value="Unassembled WGS sequence"/>
</dbReference>
<feature type="DNA-binding region" description="H-T-H motif" evidence="2">
    <location>
        <begin position="56"/>
        <end position="75"/>
    </location>
</feature>
<feature type="compositionally biased region" description="Basic and acidic residues" evidence="3">
    <location>
        <begin position="12"/>
        <end position="25"/>
    </location>
</feature>
<dbReference type="Gene3D" id="1.10.357.10">
    <property type="entry name" value="Tetracycline Repressor, domain 2"/>
    <property type="match status" value="1"/>
</dbReference>
<dbReference type="PANTHER" id="PTHR30055">
    <property type="entry name" value="HTH-TYPE TRANSCRIPTIONAL REGULATOR RUTR"/>
    <property type="match status" value="1"/>
</dbReference>
<feature type="domain" description="HTH tetR-type" evidence="4">
    <location>
        <begin position="33"/>
        <end position="93"/>
    </location>
</feature>